<feature type="transmembrane region" description="Helical" evidence="2">
    <location>
        <begin position="495"/>
        <end position="512"/>
    </location>
</feature>
<protein>
    <recommendedName>
        <fullName evidence="5">Transmembrane protein</fullName>
    </recommendedName>
</protein>
<organism evidence="3 4">
    <name type="scientific">Prorocentrum cordatum</name>
    <dbReference type="NCBI Taxonomy" id="2364126"/>
    <lineage>
        <taxon>Eukaryota</taxon>
        <taxon>Sar</taxon>
        <taxon>Alveolata</taxon>
        <taxon>Dinophyceae</taxon>
        <taxon>Prorocentrales</taxon>
        <taxon>Prorocentraceae</taxon>
        <taxon>Prorocentrum</taxon>
    </lineage>
</organism>
<accession>A0ABN9VAW1</accession>
<comment type="caution">
    <text evidence="3">The sequence shown here is derived from an EMBL/GenBank/DDBJ whole genome shotgun (WGS) entry which is preliminary data.</text>
</comment>
<keyword evidence="4" id="KW-1185">Reference proteome</keyword>
<dbReference type="Proteomes" id="UP001189429">
    <property type="component" value="Unassembled WGS sequence"/>
</dbReference>
<feature type="non-terminal residue" evidence="3">
    <location>
        <position position="587"/>
    </location>
</feature>
<feature type="region of interest" description="Disordered" evidence="1">
    <location>
        <begin position="373"/>
        <end position="401"/>
    </location>
</feature>
<proteinExistence type="predicted"/>
<feature type="transmembrane region" description="Helical" evidence="2">
    <location>
        <begin position="154"/>
        <end position="174"/>
    </location>
</feature>
<keyword evidence="2" id="KW-1133">Transmembrane helix</keyword>
<evidence type="ECO:0000313" key="3">
    <source>
        <dbReference type="EMBL" id="CAK0869027.1"/>
    </source>
</evidence>
<feature type="transmembrane region" description="Helical" evidence="2">
    <location>
        <begin position="120"/>
        <end position="142"/>
    </location>
</feature>
<gene>
    <name evidence="3" type="ORF">PCOR1329_LOCUS55521</name>
</gene>
<keyword evidence="2" id="KW-0812">Transmembrane</keyword>
<feature type="transmembrane region" description="Helical" evidence="2">
    <location>
        <begin position="532"/>
        <end position="553"/>
    </location>
</feature>
<name>A0ABN9VAW1_9DINO</name>
<evidence type="ECO:0000256" key="2">
    <source>
        <dbReference type="SAM" id="Phobius"/>
    </source>
</evidence>
<feature type="transmembrane region" description="Helical" evidence="2">
    <location>
        <begin position="298"/>
        <end position="319"/>
    </location>
</feature>
<evidence type="ECO:0008006" key="5">
    <source>
        <dbReference type="Google" id="ProtNLM"/>
    </source>
</evidence>
<feature type="transmembrane region" description="Helical" evidence="2">
    <location>
        <begin position="429"/>
        <end position="450"/>
    </location>
</feature>
<feature type="transmembrane region" description="Helical" evidence="2">
    <location>
        <begin position="256"/>
        <end position="278"/>
    </location>
</feature>
<evidence type="ECO:0000256" key="1">
    <source>
        <dbReference type="SAM" id="MobiDB-lite"/>
    </source>
</evidence>
<keyword evidence="2" id="KW-0472">Membrane</keyword>
<sequence length="587" mass="65178">MLREDAMEAFTPAVQQTQDKWKSLTESHPEIFRASSTQVLLAWFGMVFSHTNQFGDFAVFDGHTPEVVTSEDFAATELTTMADAEYEKSQSCQRFDAFVSHPWAAGRMAKHMALLFHMNIRLAVGSSVFTWVAGNIGFLATVGFDVTALGGEPMLGPVLIFLPTIVFLLVFWFGQQLTCHVFKLSVWVDKLCIHQTREDLKSLGVQNLDVFVAAADRMILLWNESFFSRLWCNLEVATFCALNGGADRIDFCPLWLAPWVLNTIMLDIVSSVIFVIMLPTSQKISDSLGPDLGLFVRVVVNLVVTYLPAIVPNCISFRAKIRATTMMMQQIENYRLEEAKCAVESDRAVVETQVSTFFSNAELQFKQRRSISEKDNSAVPEDRAALVQPDSERAGGRSNRQDGVDNFNAFMRTDFRRHMEARVGSATRLPYWISLVVFLPLIFSSSVDALGCENRDCTEAAALMGVESPHLFVSVVALNCIQLIHYCMQEVRDGPLQFINCCAAVVLGYFHMGVVEGAVVTLNSMILKDSAWWAPVAWLGVMAYLSALNYHLFLAKDPLPLRPSQHAAPVPLADGAKAKGVALALLA</sequence>
<dbReference type="EMBL" id="CAUYUJ010016810">
    <property type="protein sequence ID" value="CAK0869027.1"/>
    <property type="molecule type" value="Genomic_DNA"/>
</dbReference>
<reference evidence="3" key="1">
    <citation type="submission" date="2023-10" db="EMBL/GenBank/DDBJ databases">
        <authorList>
            <person name="Chen Y."/>
            <person name="Shah S."/>
            <person name="Dougan E. K."/>
            <person name="Thang M."/>
            <person name="Chan C."/>
        </authorList>
    </citation>
    <scope>NUCLEOTIDE SEQUENCE [LARGE SCALE GENOMIC DNA]</scope>
</reference>
<feature type="transmembrane region" description="Helical" evidence="2">
    <location>
        <begin position="470"/>
        <end position="488"/>
    </location>
</feature>
<evidence type="ECO:0000313" key="4">
    <source>
        <dbReference type="Proteomes" id="UP001189429"/>
    </source>
</evidence>